<dbReference type="RefSeq" id="WP_118329113.1">
    <property type="nucleotide sequence ID" value="NZ_QSEP01000012.1"/>
</dbReference>
<name>A0A413Q017_9FIRM</name>
<dbReference type="Proteomes" id="UP000286561">
    <property type="component" value="Unassembled WGS sequence"/>
</dbReference>
<evidence type="ECO:0000313" key="1">
    <source>
        <dbReference type="EMBL" id="RGZ84963.1"/>
    </source>
</evidence>
<evidence type="ECO:0000313" key="2">
    <source>
        <dbReference type="Proteomes" id="UP000286561"/>
    </source>
</evidence>
<protein>
    <submittedName>
        <fullName evidence="1">Uncharacterized protein</fullName>
    </submittedName>
</protein>
<dbReference type="AlphaFoldDB" id="A0A413Q017"/>
<reference evidence="1 2" key="1">
    <citation type="submission" date="2018-08" db="EMBL/GenBank/DDBJ databases">
        <title>A genome reference for cultivated species of the human gut microbiota.</title>
        <authorList>
            <person name="Zou Y."/>
            <person name="Xue W."/>
            <person name="Luo G."/>
        </authorList>
    </citation>
    <scope>NUCLEOTIDE SEQUENCE [LARGE SCALE GENOMIC DNA]</scope>
    <source>
        <strain evidence="1 2">AM48-23BH</strain>
    </source>
</reference>
<gene>
    <name evidence="1" type="ORF">DW972_03890</name>
</gene>
<organism evidence="1 2">
    <name type="scientific">Anaerobutyricum hallii</name>
    <dbReference type="NCBI Taxonomy" id="39488"/>
    <lineage>
        <taxon>Bacteria</taxon>
        <taxon>Bacillati</taxon>
        <taxon>Bacillota</taxon>
        <taxon>Clostridia</taxon>
        <taxon>Lachnospirales</taxon>
        <taxon>Lachnospiraceae</taxon>
        <taxon>Anaerobutyricum</taxon>
    </lineage>
</organism>
<dbReference type="EMBL" id="QSEP01000012">
    <property type="protein sequence ID" value="RGZ84963.1"/>
    <property type="molecule type" value="Genomic_DNA"/>
</dbReference>
<comment type="caution">
    <text evidence="1">The sequence shown here is derived from an EMBL/GenBank/DDBJ whole genome shotgun (WGS) entry which is preliminary data.</text>
</comment>
<sequence>MSKEPLFVTCPVCGKVNQKSLFTYSEVRCQRCHRELTAFADLGVVVGIDMNKKRSKEEVDRLEMYMSHLVGVLRDTEESEE</sequence>
<proteinExistence type="predicted"/>
<accession>A0A413Q017</accession>